<evidence type="ECO:0000259" key="2">
    <source>
        <dbReference type="Pfam" id="PF17172"/>
    </source>
</evidence>
<keyword evidence="4" id="KW-1185">Reference proteome</keyword>
<dbReference type="InterPro" id="IPR050931">
    <property type="entry name" value="Mito_Protein_Transport_Metaxin"/>
</dbReference>
<name>A0A319E869_9EURO</name>
<comment type="similarity">
    <text evidence="1">Belongs to the FAX family.</text>
</comment>
<dbReference type="SFLD" id="SFLDG01180">
    <property type="entry name" value="SUF1"/>
    <property type="match status" value="1"/>
</dbReference>
<proteinExistence type="inferred from homology"/>
<dbReference type="GO" id="GO:0005737">
    <property type="term" value="C:cytoplasm"/>
    <property type="evidence" value="ECO:0007669"/>
    <property type="project" value="TreeGrafter"/>
</dbReference>
<dbReference type="GO" id="GO:0016740">
    <property type="term" value="F:transferase activity"/>
    <property type="evidence" value="ECO:0007669"/>
    <property type="project" value="UniProtKB-KW"/>
</dbReference>
<protein>
    <submittedName>
        <fullName evidence="3">Glutathione S-transferase</fullName>
    </submittedName>
</protein>
<dbReference type="PANTHER" id="PTHR12289">
    <property type="entry name" value="METAXIN RELATED"/>
    <property type="match status" value="1"/>
</dbReference>
<evidence type="ECO:0000256" key="1">
    <source>
        <dbReference type="ARBA" id="ARBA00006475"/>
    </source>
</evidence>
<dbReference type="InterPro" id="IPR040079">
    <property type="entry name" value="Glutathione_S-Trfase"/>
</dbReference>
<dbReference type="OrthoDB" id="5809458at2759"/>
<dbReference type="Pfam" id="PF17172">
    <property type="entry name" value="GST_N_4"/>
    <property type="match status" value="1"/>
</dbReference>
<evidence type="ECO:0000313" key="4">
    <source>
        <dbReference type="Proteomes" id="UP000247810"/>
    </source>
</evidence>
<sequence length="260" mass="29406">MPTKPPPPEIILYRGFPTPGIYTWSPFVTKLEARLRFASVTYTTNCGSPRTAPRGKVPYMRITDPSSRVSTEISDSTLIINSFVEDGVIGDINSGLTPTERILDSGVRVLFEEKLYFLQGYEKWITNHYTMRDHILASIPYPVRVVVGYMIYRKQVATMEGQGVGRFSDEERTAFKRGVWEELNGLLVESRRKSPAEGPFWVLGGEGPTEADATVFGFVVGALVCTACPETQAIVRGWPVVMEYARRIHDRYFSDYEVWE</sequence>
<dbReference type="AlphaFoldDB" id="A0A319E869"/>
<feature type="domain" description="Thioredoxin-like fold" evidence="2">
    <location>
        <begin position="26"/>
        <end position="127"/>
    </location>
</feature>
<organism evidence="3 4">
    <name type="scientific">Aspergillus ellipticus CBS 707.79</name>
    <dbReference type="NCBI Taxonomy" id="1448320"/>
    <lineage>
        <taxon>Eukaryota</taxon>
        <taxon>Fungi</taxon>
        <taxon>Dikarya</taxon>
        <taxon>Ascomycota</taxon>
        <taxon>Pezizomycotina</taxon>
        <taxon>Eurotiomycetes</taxon>
        <taxon>Eurotiomycetidae</taxon>
        <taxon>Eurotiales</taxon>
        <taxon>Aspergillaceae</taxon>
        <taxon>Aspergillus</taxon>
        <taxon>Aspergillus subgen. Circumdati</taxon>
    </lineage>
</organism>
<accession>A0A319E869</accession>
<dbReference type="Proteomes" id="UP000247810">
    <property type="component" value="Unassembled WGS sequence"/>
</dbReference>
<gene>
    <name evidence="3" type="ORF">BO71DRAFT_393811</name>
</gene>
<dbReference type="InterPro" id="IPR026928">
    <property type="entry name" value="FAX/IsoI-like"/>
</dbReference>
<dbReference type="SFLD" id="SFLDG01200">
    <property type="entry name" value="SUF1.1"/>
    <property type="match status" value="1"/>
</dbReference>
<keyword evidence="3" id="KW-0808">Transferase</keyword>
<dbReference type="EMBL" id="KZ825798">
    <property type="protein sequence ID" value="PYH99843.1"/>
    <property type="molecule type" value="Genomic_DNA"/>
</dbReference>
<dbReference type="PANTHER" id="PTHR12289:SF41">
    <property type="entry name" value="FAILED AXON CONNECTIONS-RELATED"/>
    <property type="match status" value="1"/>
</dbReference>
<dbReference type="InterPro" id="IPR012336">
    <property type="entry name" value="Thioredoxin-like_fold"/>
</dbReference>
<dbReference type="VEuPathDB" id="FungiDB:BO71DRAFT_393811"/>
<reference evidence="3 4" key="1">
    <citation type="submission" date="2018-02" db="EMBL/GenBank/DDBJ databases">
        <title>The genomes of Aspergillus section Nigri reveals drivers in fungal speciation.</title>
        <authorList>
            <consortium name="DOE Joint Genome Institute"/>
            <person name="Vesth T.C."/>
            <person name="Nybo J."/>
            <person name="Theobald S."/>
            <person name="Brandl J."/>
            <person name="Frisvad J.C."/>
            <person name="Nielsen K.F."/>
            <person name="Lyhne E.K."/>
            <person name="Kogle M.E."/>
            <person name="Kuo A."/>
            <person name="Riley R."/>
            <person name="Clum A."/>
            <person name="Nolan M."/>
            <person name="Lipzen A."/>
            <person name="Salamov A."/>
            <person name="Henrissat B."/>
            <person name="Wiebenga A."/>
            <person name="De vries R.P."/>
            <person name="Grigoriev I.V."/>
            <person name="Mortensen U.H."/>
            <person name="Andersen M.R."/>
            <person name="Baker S.E."/>
        </authorList>
    </citation>
    <scope>NUCLEOTIDE SEQUENCE [LARGE SCALE GENOMIC DNA]</scope>
    <source>
        <strain evidence="3 4">CBS 707.79</strain>
    </source>
</reference>
<evidence type="ECO:0000313" key="3">
    <source>
        <dbReference type="EMBL" id="PYH99843.1"/>
    </source>
</evidence>
<dbReference type="SFLD" id="SFLDS00019">
    <property type="entry name" value="Glutathione_Transferase_(cytos"/>
    <property type="match status" value="1"/>
</dbReference>